<dbReference type="InterPro" id="IPR036388">
    <property type="entry name" value="WH-like_DNA-bd_sf"/>
</dbReference>
<dbReference type="InterPro" id="IPR050950">
    <property type="entry name" value="HTH-type_LysR_regulators"/>
</dbReference>
<gene>
    <name evidence="2" type="ORF">H8J70_08955</name>
</gene>
<dbReference type="SUPFAM" id="SSF46785">
    <property type="entry name" value="Winged helix' DNA-binding domain"/>
    <property type="match status" value="1"/>
</dbReference>
<dbReference type="Pfam" id="PF00126">
    <property type="entry name" value="HTH_1"/>
    <property type="match status" value="1"/>
</dbReference>
<name>A0ABR6VJC0_9FIRM</name>
<protein>
    <submittedName>
        <fullName evidence="2">LysR family transcriptional regulator</fullName>
    </submittedName>
</protein>
<feature type="domain" description="HTH lysR-type" evidence="1">
    <location>
        <begin position="1"/>
        <end position="58"/>
    </location>
</feature>
<evidence type="ECO:0000259" key="1">
    <source>
        <dbReference type="PROSITE" id="PS50931"/>
    </source>
</evidence>
<dbReference type="Proteomes" id="UP000606870">
    <property type="component" value="Unassembled WGS sequence"/>
</dbReference>
<evidence type="ECO:0000313" key="2">
    <source>
        <dbReference type="EMBL" id="MBC3537378.1"/>
    </source>
</evidence>
<proteinExistence type="predicted"/>
<sequence>MYNSTDIGIFIMVARTLNISQAAQRLNISQSTVSKRLKELEESLHLTLVERGQGMKALRLTMAGENFLSIANEMQRLWEQAQHME</sequence>
<comment type="caution">
    <text evidence="2">The sequence shown here is derived from an EMBL/GenBank/DDBJ whole genome shotgun (WGS) entry which is preliminary data.</text>
</comment>
<dbReference type="InterPro" id="IPR000847">
    <property type="entry name" value="LysR_HTH_N"/>
</dbReference>
<evidence type="ECO:0000313" key="3">
    <source>
        <dbReference type="Proteomes" id="UP000606870"/>
    </source>
</evidence>
<dbReference type="EMBL" id="JACOGK010000026">
    <property type="protein sequence ID" value="MBC3537378.1"/>
    <property type="molecule type" value="Genomic_DNA"/>
</dbReference>
<keyword evidence="3" id="KW-1185">Reference proteome</keyword>
<dbReference type="Gene3D" id="1.10.10.10">
    <property type="entry name" value="Winged helix-like DNA-binding domain superfamily/Winged helix DNA-binding domain"/>
    <property type="match status" value="1"/>
</dbReference>
<dbReference type="PRINTS" id="PR00039">
    <property type="entry name" value="HTHLYSR"/>
</dbReference>
<organism evidence="2 3">
    <name type="scientific">Megasphaera hominis</name>
    <dbReference type="NCBI Taxonomy" id="159836"/>
    <lineage>
        <taxon>Bacteria</taxon>
        <taxon>Bacillati</taxon>
        <taxon>Bacillota</taxon>
        <taxon>Negativicutes</taxon>
        <taxon>Veillonellales</taxon>
        <taxon>Veillonellaceae</taxon>
        <taxon>Megasphaera</taxon>
    </lineage>
</organism>
<dbReference type="PANTHER" id="PTHR30419">
    <property type="entry name" value="HTH-TYPE TRANSCRIPTIONAL REGULATOR YBHD"/>
    <property type="match status" value="1"/>
</dbReference>
<dbReference type="PROSITE" id="PS50931">
    <property type="entry name" value="HTH_LYSR"/>
    <property type="match status" value="1"/>
</dbReference>
<dbReference type="InterPro" id="IPR036390">
    <property type="entry name" value="WH_DNA-bd_sf"/>
</dbReference>
<dbReference type="PANTHER" id="PTHR30419:SF8">
    <property type="entry name" value="NITROGEN ASSIMILATION TRANSCRIPTIONAL ACTIVATOR-RELATED"/>
    <property type="match status" value="1"/>
</dbReference>
<dbReference type="RefSeq" id="WP_186503693.1">
    <property type="nucleotide sequence ID" value="NZ_JACOGK010000026.1"/>
</dbReference>
<accession>A0ABR6VJC0</accession>
<reference evidence="2 3" key="1">
    <citation type="submission" date="2020-08" db="EMBL/GenBank/DDBJ databases">
        <authorList>
            <person name="Liu C."/>
            <person name="Sun Q."/>
        </authorList>
    </citation>
    <scope>NUCLEOTIDE SEQUENCE [LARGE SCALE GENOMIC DNA]</scope>
    <source>
        <strain evidence="2 3">NSJ-59</strain>
    </source>
</reference>